<sequence>MSRLKRSEIVLVLCLTLLLLITPLLSSSLRPTYLYFVFNLLILGLLSSAFPNNAHSPNTTPSPHTSANNHRALEKAHSDNIPPPNPKIESLNKCPSASTIFFIGDVDSEEAEEEASGGGAGGNGQDLFAQAETFIGNFYKQLEMQKQESWKNKTKMEGFVQFNSAYSIVFLFYFWINSCYQYHFYFSAFTMSGDKSFT</sequence>
<feature type="compositionally biased region" description="Polar residues" evidence="1">
    <location>
        <begin position="56"/>
        <end position="69"/>
    </location>
</feature>
<evidence type="ECO:0000256" key="2">
    <source>
        <dbReference type="SAM" id="Phobius"/>
    </source>
</evidence>
<proteinExistence type="predicted"/>
<accession>A0A6J1EWK2</accession>
<keyword evidence="2" id="KW-0472">Membrane</keyword>
<dbReference type="Pfam" id="PF05553">
    <property type="entry name" value="DUF761"/>
    <property type="match status" value="1"/>
</dbReference>
<dbReference type="GeneID" id="111438634"/>
<dbReference type="PANTHER" id="PTHR36887:SF1">
    <property type="entry name" value="OS01G0532300 PROTEIN"/>
    <property type="match status" value="1"/>
</dbReference>
<dbReference type="AlphaFoldDB" id="A0A6J1EWK2"/>
<keyword evidence="2" id="KW-1133">Transmembrane helix</keyword>
<gene>
    <name evidence="4" type="primary">LOC111438634</name>
</gene>
<feature type="transmembrane region" description="Helical" evidence="2">
    <location>
        <begin position="36"/>
        <end position="54"/>
    </location>
</feature>
<dbReference type="KEGG" id="cmos:111438634"/>
<evidence type="ECO:0000313" key="3">
    <source>
        <dbReference type="Proteomes" id="UP000504609"/>
    </source>
</evidence>
<keyword evidence="3" id="KW-1185">Reference proteome</keyword>
<name>A0A6J1EWK2_CUCMO</name>
<dbReference type="PANTHER" id="PTHR36887">
    <property type="entry name" value="OS01G0532300 PROTEIN"/>
    <property type="match status" value="1"/>
</dbReference>
<protein>
    <submittedName>
        <fullName evidence="4">Uncharacterized protein LOC111438634</fullName>
    </submittedName>
</protein>
<feature type="region of interest" description="Disordered" evidence="1">
    <location>
        <begin position="56"/>
        <end position="85"/>
    </location>
</feature>
<organism evidence="3 4">
    <name type="scientific">Cucurbita moschata</name>
    <name type="common">Winter crookneck squash</name>
    <name type="synonym">Cucurbita pepo var. moschata</name>
    <dbReference type="NCBI Taxonomy" id="3662"/>
    <lineage>
        <taxon>Eukaryota</taxon>
        <taxon>Viridiplantae</taxon>
        <taxon>Streptophyta</taxon>
        <taxon>Embryophyta</taxon>
        <taxon>Tracheophyta</taxon>
        <taxon>Spermatophyta</taxon>
        <taxon>Magnoliopsida</taxon>
        <taxon>eudicotyledons</taxon>
        <taxon>Gunneridae</taxon>
        <taxon>Pentapetalae</taxon>
        <taxon>rosids</taxon>
        <taxon>fabids</taxon>
        <taxon>Cucurbitales</taxon>
        <taxon>Cucurbitaceae</taxon>
        <taxon>Cucurbiteae</taxon>
        <taxon>Cucurbita</taxon>
    </lineage>
</organism>
<dbReference type="RefSeq" id="XP_022932284.1">
    <property type="nucleotide sequence ID" value="XM_023076516.1"/>
</dbReference>
<feature type="transmembrane region" description="Helical" evidence="2">
    <location>
        <begin position="159"/>
        <end position="176"/>
    </location>
</feature>
<dbReference type="Proteomes" id="UP000504609">
    <property type="component" value="Unplaced"/>
</dbReference>
<keyword evidence="2" id="KW-0812">Transmembrane</keyword>
<dbReference type="InterPro" id="IPR008480">
    <property type="entry name" value="DUF761_pln"/>
</dbReference>
<evidence type="ECO:0000256" key="1">
    <source>
        <dbReference type="SAM" id="MobiDB-lite"/>
    </source>
</evidence>
<evidence type="ECO:0000313" key="4">
    <source>
        <dbReference type="RefSeq" id="XP_022932284.1"/>
    </source>
</evidence>
<reference evidence="4" key="1">
    <citation type="submission" date="2025-08" db="UniProtKB">
        <authorList>
            <consortium name="RefSeq"/>
        </authorList>
    </citation>
    <scope>IDENTIFICATION</scope>
    <source>
        <tissue evidence="4">Young leaves</tissue>
    </source>
</reference>